<comment type="caution">
    <text evidence="1">The sequence shown here is derived from an EMBL/GenBank/DDBJ whole genome shotgun (WGS) entry which is preliminary data.</text>
</comment>
<dbReference type="PANTHER" id="PTHR35271">
    <property type="entry name" value="ABC TRANSPORTER, SUBSTRATE-BINDING LIPOPROTEIN-RELATED"/>
    <property type="match status" value="1"/>
</dbReference>
<dbReference type="InterPro" id="IPR028082">
    <property type="entry name" value="Peripla_BP_I"/>
</dbReference>
<sequence length="302" mass="32897">MRRVAFLHPYLENDNEVLTRVIAFREGLEARGWIENRNIRVEHRYSGGDLGRIRAYATELVHSAPDLIVGSGTPIAAALKEATSTIPIVFNLVNDPVGQGFVASLSRPGGNITGFTFIDFLMIGKWMEMIKEIAPGVRRVALIFNPDTTPFYPAFLRELEAARTSLALELSATPVHDEAEVEAAITALAREPGGGLIAAPDAFINNHRRAVIALTERHRLPAIYGFRQFAAEGALISYGPNTADIVRRSAGYVDRVLKGERPADLPVQAPTKYELVINLKTAKALGIAPTPVLLARADAVIQ</sequence>
<reference evidence="2" key="1">
    <citation type="journal article" date="2019" name="Int. J. Syst. Evol. Microbiol.">
        <title>The Global Catalogue of Microorganisms (GCM) 10K type strain sequencing project: providing services to taxonomists for standard genome sequencing and annotation.</title>
        <authorList>
            <consortium name="The Broad Institute Genomics Platform"/>
            <consortium name="The Broad Institute Genome Sequencing Center for Infectious Disease"/>
            <person name="Wu L."/>
            <person name="Ma J."/>
        </authorList>
    </citation>
    <scope>NUCLEOTIDE SEQUENCE [LARGE SCALE GENOMIC DNA]</scope>
    <source>
        <strain evidence="2">NBRC 102520</strain>
    </source>
</reference>
<dbReference type="Gene3D" id="3.40.50.2300">
    <property type="match status" value="2"/>
</dbReference>
<name>A0ABQ6APL4_9BRAD</name>
<dbReference type="InterPro" id="IPR007487">
    <property type="entry name" value="ABC_transpt-TYRBP-like"/>
</dbReference>
<evidence type="ECO:0000313" key="1">
    <source>
        <dbReference type="EMBL" id="GLR83478.1"/>
    </source>
</evidence>
<dbReference type="Proteomes" id="UP001156905">
    <property type="component" value="Unassembled WGS sequence"/>
</dbReference>
<evidence type="ECO:0000313" key="2">
    <source>
        <dbReference type="Proteomes" id="UP001156905"/>
    </source>
</evidence>
<protein>
    <submittedName>
        <fullName evidence="1">ABC transporter substrate-binding protein</fullName>
    </submittedName>
</protein>
<dbReference type="SUPFAM" id="SSF53822">
    <property type="entry name" value="Periplasmic binding protein-like I"/>
    <property type="match status" value="1"/>
</dbReference>
<dbReference type="CDD" id="cd06325">
    <property type="entry name" value="PBP1_ABC_unchar_transporter"/>
    <property type="match status" value="1"/>
</dbReference>
<proteinExistence type="predicted"/>
<organism evidence="1 2">
    <name type="scientific">Bradyrhizobium iriomotense</name>
    <dbReference type="NCBI Taxonomy" id="441950"/>
    <lineage>
        <taxon>Bacteria</taxon>
        <taxon>Pseudomonadati</taxon>
        <taxon>Pseudomonadota</taxon>
        <taxon>Alphaproteobacteria</taxon>
        <taxon>Hyphomicrobiales</taxon>
        <taxon>Nitrobacteraceae</taxon>
        <taxon>Bradyrhizobium</taxon>
    </lineage>
</organism>
<keyword evidence="2" id="KW-1185">Reference proteome</keyword>
<dbReference type="PANTHER" id="PTHR35271:SF1">
    <property type="entry name" value="ABC TRANSPORTER, SUBSTRATE-BINDING LIPOPROTEIN"/>
    <property type="match status" value="1"/>
</dbReference>
<accession>A0ABQ6APL4</accession>
<gene>
    <name evidence="1" type="ORF">GCM10007857_01880</name>
</gene>
<dbReference type="Pfam" id="PF04392">
    <property type="entry name" value="ABC_sub_bind"/>
    <property type="match status" value="1"/>
</dbReference>
<dbReference type="EMBL" id="BSOW01000001">
    <property type="protein sequence ID" value="GLR83478.1"/>
    <property type="molecule type" value="Genomic_DNA"/>
</dbReference>